<keyword evidence="4" id="KW-0032">Aminotransferase</keyword>
<dbReference type="STRING" id="29524.SAMN02745171_00253"/>
<dbReference type="PANTHER" id="PTHR43643">
    <property type="entry name" value="HISTIDINOL-PHOSPHATE AMINOTRANSFERASE 2"/>
    <property type="match status" value="1"/>
</dbReference>
<evidence type="ECO:0000256" key="6">
    <source>
        <dbReference type="ARBA" id="ARBA00022679"/>
    </source>
</evidence>
<dbReference type="Pfam" id="PF00155">
    <property type="entry name" value="Aminotran_1_2"/>
    <property type="match status" value="1"/>
</dbReference>
<keyword evidence="8" id="KW-0368">Histidine biosynthesis</keyword>
<protein>
    <recommendedName>
        <fullName evidence="3">histidinol-phosphate transaminase</fullName>
        <ecNumber evidence="3">2.6.1.9</ecNumber>
    </recommendedName>
</protein>
<dbReference type="SUPFAM" id="SSF53383">
    <property type="entry name" value="PLP-dependent transferases"/>
    <property type="match status" value="1"/>
</dbReference>
<proteinExistence type="inferred from homology"/>
<dbReference type="InterPro" id="IPR004839">
    <property type="entry name" value="Aminotransferase_I/II_large"/>
</dbReference>
<comment type="similarity">
    <text evidence="2">Belongs to the class-II pyridoxal-phosphate-dependent aminotransferase family. Histidinol-phosphate aminotransferase subfamily.</text>
</comment>
<evidence type="ECO:0000256" key="7">
    <source>
        <dbReference type="ARBA" id="ARBA00022898"/>
    </source>
</evidence>
<name>A0A1T4L0K5_9PORP</name>
<keyword evidence="6" id="KW-0808">Transferase</keyword>
<keyword evidence="5" id="KW-0028">Amino-acid biosynthesis</keyword>
<dbReference type="EMBL" id="FUXE01000002">
    <property type="protein sequence ID" value="SJZ48235.1"/>
    <property type="molecule type" value="Genomic_DNA"/>
</dbReference>
<dbReference type="InterPro" id="IPR015422">
    <property type="entry name" value="PyrdxlP-dep_Trfase_small"/>
</dbReference>
<dbReference type="PANTHER" id="PTHR43643:SF6">
    <property type="entry name" value="HISTIDINOL-PHOSPHATE AMINOTRANSFERASE"/>
    <property type="match status" value="1"/>
</dbReference>
<reference evidence="12" key="1">
    <citation type="submission" date="2017-02" db="EMBL/GenBank/DDBJ databases">
        <authorList>
            <person name="Varghese N."/>
            <person name="Submissions S."/>
        </authorList>
    </citation>
    <scope>NUCLEOTIDE SEQUENCE [LARGE SCALE GENOMIC DNA]</scope>
    <source>
        <strain evidence="12">ATCC 51356</strain>
    </source>
</reference>
<sequence>MINGHGEEYFAENNPAILNFSSTVWYGGDNQLLFEHLIQLLPESIQHYPEADGATLRKMIARRHELSENNIVITNGPVSAFYLIAQAFAGKKVLIPVPSFSEYEEAMRLYDFNIRLVSNLAPIEEWPLDEVDFCFLSTPNNPDGRIMSHAELIRLVSKHPKVNFIIDQAYANYTTTNLLKPGISKQYPNIITVWSFSHTYSIPGLRIGYIVANKNITEQLSKYLIPWSVNTLAIEAAKYILIHPAQFTLPIRKWQRATQELMSKLRTFDDLEVIPSETTFFLVRLKKGTAAQLRMYLLNTHNILIRDASGFHGLNESYVRITARDEEKNNILVGAIEQWLNETK</sequence>
<dbReference type="OrthoDB" id="9813612at2"/>
<organism evidence="11 12">
    <name type="scientific">Porphyromonas circumdentaria</name>
    <dbReference type="NCBI Taxonomy" id="29524"/>
    <lineage>
        <taxon>Bacteria</taxon>
        <taxon>Pseudomonadati</taxon>
        <taxon>Bacteroidota</taxon>
        <taxon>Bacteroidia</taxon>
        <taxon>Bacteroidales</taxon>
        <taxon>Porphyromonadaceae</taxon>
        <taxon>Porphyromonas</taxon>
    </lineage>
</organism>
<dbReference type="EC" id="2.6.1.9" evidence="3"/>
<keyword evidence="7" id="KW-0663">Pyridoxal phosphate</keyword>
<evidence type="ECO:0000313" key="11">
    <source>
        <dbReference type="EMBL" id="SJZ48235.1"/>
    </source>
</evidence>
<dbReference type="Gene3D" id="3.90.1150.10">
    <property type="entry name" value="Aspartate Aminotransferase, domain 1"/>
    <property type="match status" value="1"/>
</dbReference>
<evidence type="ECO:0000256" key="8">
    <source>
        <dbReference type="ARBA" id="ARBA00023102"/>
    </source>
</evidence>
<dbReference type="RefSeq" id="WP_078736218.1">
    <property type="nucleotide sequence ID" value="NZ_FUXE01000002.1"/>
</dbReference>
<evidence type="ECO:0000256" key="3">
    <source>
        <dbReference type="ARBA" id="ARBA00012748"/>
    </source>
</evidence>
<dbReference type="InterPro" id="IPR015421">
    <property type="entry name" value="PyrdxlP-dep_Trfase_major"/>
</dbReference>
<dbReference type="InterPro" id="IPR050106">
    <property type="entry name" value="HistidinolP_aminotransfase"/>
</dbReference>
<dbReference type="GO" id="GO:0004400">
    <property type="term" value="F:histidinol-phosphate transaminase activity"/>
    <property type="evidence" value="ECO:0007669"/>
    <property type="project" value="UniProtKB-EC"/>
</dbReference>
<comment type="catalytic activity">
    <reaction evidence="9">
        <text>L-histidinol phosphate + 2-oxoglutarate = 3-(imidazol-4-yl)-2-oxopropyl phosphate + L-glutamate</text>
        <dbReference type="Rhea" id="RHEA:23744"/>
        <dbReference type="ChEBI" id="CHEBI:16810"/>
        <dbReference type="ChEBI" id="CHEBI:29985"/>
        <dbReference type="ChEBI" id="CHEBI:57766"/>
        <dbReference type="ChEBI" id="CHEBI:57980"/>
        <dbReference type="EC" id="2.6.1.9"/>
    </reaction>
</comment>
<dbReference type="CDD" id="cd00609">
    <property type="entry name" value="AAT_like"/>
    <property type="match status" value="1"/>
</dbReference>
<gene>
    <name evidence="11" type="ORF">SAMN02745171_00253</name>
</gene>
<comment type="pathway">
    <text evidence="1">Amino-acid biosynthesis; L-histidine biosynthesis; L-histidine from 5-phospho-alpha-D-ribose 1-diphosphate: step 7/9.</text>
</comment>
<evidence type="ECO:0000313" key="12">
    <source>
        <dbReference type="Proteomes" id="UP000190121"/>
    </source>
</evidence>
<dbReference type="GO" id="GO:0030170">
    <property type="term" value="F:pyridoxal phosphate binding"/>
    <property type="evidence" value="ECO:0007669"/>
    <property type="project" value="InterPro"/>
</dbReference>
<dbReference type="Proteomes" id="UP000190121">
    <property type="component" value="Unassembled WGS sequence"/>
</dbReference>
<dbReference type="GO" id="GO:0000105">
    <property type="term" value="P:L-histidine biosynthetic process"/>
    <property type="evidence" value="ECO:0007669"/>
    <property type="project" value="UniProtKB-KW"/>
</dbReference>
<dbReference type="AlphaFoldDB" id="A0A1T4L0K5"/>
<dbReference type="Gene3D" id="3.40.640.10">
    <property type="entry name" value="Type I PLP-dependent aspartate aminotransferase-like (Major domain)"/>
    <property type="match status" value="1"/>
</dbReference>
<dbReference type="InterPro" id="IPR015424">
    <property type="entry name" value="PyrdxlP-dep_Trfase"/>
</dbReference>
<feature type="domain" description="Aminotransferase class I/classII large" evidence="10">
    <location>
        <begin position="18"/>
        <end position="336"/>
    </location>
</feature>
<evidence type="ECO:0000256" key="9">
    <source>
        <dbReference type="ARBA" id="ARBA00047481"/>
    </source>
</evidence>
<evidence type="ECO:0000256" key="2">
    <source>
        <dbReference type="ARBA" id="ARBA00007970"/>
    </source>
</evidence>
<evidence type="ECO:0000256" key="4">
    <source>
        <dbReference type="ARBA" id="ARBA00022576"/>
    </source>
</evidence>
<keyword evidence="12" id="KW-1185">Reference proteome</keyword>
<evidence type="ECO:0000256" key="1">
    <source>
        <dbReference type="ARBA" id="ARBA00005011"/>
    </source>
</evidence>
<accession>A0A1T4L0K5</accession>
<evidence type="ECO:0000256" key="5">
    <source>
        <dbReference type="ARBA" id="ARBA00022605"/>
    </source>
</evidence>
<evidence type="ECO:0000259" key="10">
    <source>
        <dbReference type="Pfam" id="PF00155"/>
    </source>
</evidence>